<dbReference type="InterPro" id="IPR021490">
    <property type="entry name" value="DUF3144"/>
</dbReference>
<dbReference type="OrthoDB" id="5344355at2"/>
<dbReference type="Gene3D" id="1.10.287.3020">
    <property type="match status" value="1"/>
</dbReference>
<gene>
    <name evidence="1" type="ORF">DKW60_08450</name>
</gene>
<organism evidence="1 2">
    <name type="scientific">Leucothrix pacifica</name>
    <dbReference type="NCBI Taxonomy" id="1247513"/>
    <lineage>
        <taxon>Bacteria</taxon>
        <taxon>Pseudomonadati</taxon>
        <taxon>Pseudomonadota</taxon>
        <taxon>Gammaproteobacteria</taxon>
        <taxon>Thiotrichales</taxon>
        <taxon>Thiotrichaceae</taxon>
        <taxon>Leucothrix</taxon>
    </lineage>
</organism>
<dbReference type="RefSeq" id="WP_109837217.1">
    <property type="nucleotide sequence ID" value="NZ_QGKM01000017.1"/>
</dbReference>
<dbReference type="AlphaFoldDB" id="A0A317CI59"/>
<name>A0A317CI59_9GAMM</name>
<proteinExistence type="predicted"/>
<dbReference type="Proteomes" id="UP000245539">
    <property type="component" value="Unassembled WGS sequence"/>
</dbReference>
<evidence type="ECO:0000313" key="2">
    <source>
        <dbReference type="Proteomes" id="UP000245539"/>
    </source>
</evidence>
<comment type="caution">
    <text evidence="1">The sequence shown here is derived from an EMBL/GenBank/DDBJ whole genome shotgun (WGS) entry which is preliminary data.</text>
</comment>
<evidence type="ECO:0000313" key="1">
    <source>
        <dbReference type="EMBL" id="PWQ98245.1"/>
    </source>
</evidence>
<accession>A0A317CI59</accession>
<keyword evidence="2" id="KW-1185">Reference proteome</keyword>
<protein>
    <submittedName>
        <fullName evidence="1">DUF3144 domain-containing protein</fullName>
    </submittedName>
</protein>
<dbReference type="Pfam" id="PF11342">
    <property type="entry name" value="DUF3144"/>
    <property type="match status" value="1"/>
</dbReference>
<dbReference type="EMBL" id="QGKM01000017">
    <property type="protein sequence ID" value="PWQ98245.1"/>
    <property type="molecule type" value="Genomic_DNA"/>
</dbReference>
<sequence length="102" mass="11740">MTEKTEVPDSAFFKRADEHISLSNDQITEEVNPGKVSASMMFSVARFNAWVTAANCGNVIQMLDSKEDAIEYFVSEYKSMLEQNMDEYIENFDKYMGKRESE</sequence>
<reference evidence="1 2" key="1">
    <citation type="submission" date="2018-05" db="EMBL/GenBank/DDBJ databases">
        <title>Leucothrix arctica sp. nov., isolated from Arctic seawater.</title>
        <authorList>
            <person name="Choi A."/>
            <person name="Baek K."/>
        </authorList>
    </citation>
    <scope>NUCLEOTIDE SEQUENCE [LARGE SCALE GENOMIC DNA]</scope>
    <source>
        <strain evidence="1 2">JCM 18388</strain>
    </source>
</reference>